<feature type="compositionally biased region" description="Basic and acidic residues" evidence="7">
    <location>
        <begin position="352"/>
        <end position="361"/>
    </location>
</feature>
<keyword evidence="3" id="KW-0418">Kinase</keyword>
<sequence length="807" mass="89281">MPRRNDGYYSMTCKELKAELGAMGLSRTGLKADLVGRLESVRGPSGGGGASYSYSSYSPTRSYAPIRSSSSDLNKMTCVQLKEELGQRGLKKSGLKADLVERLASATQSQSSCSSYSPTRSYAPIRSSSSDLNQMTCVQLKEELGQRGLKKSGLKADLVERLDSAIQAESYKPSPSVKHGNTTSHLADNLNTLTCVQLKEELGERGLKKSGLKAELVDRLESAISNELGLKNERHTVKKESIAATQLPGDLIDLTCVQLKEELGARGLKKSGLKADLVERLESALADESLGNISQKNLNKSLKTGIAASKLPENLYDLTCEELKEELGIRGLKKSGLKADLVERLESALIDEGSKGRRDNSQNKQSKRYEPLPILPENLATLTCKQLKEELAVRGLKRSGLKAELIDRLQYALTGTKSYKDTDYDQQETGDTYDLLNPTPYQFEIPLPIAPVQQSASSAPDKVVTDEQLKQEMFNLMLKTINERAKKENLSSSEVKALLEQYVEALLDGKELPAATELISKPSEQLPTKSESTNAAAAAESATVSENNDDCEINPKELVISEILGEGSFAVVKRGEWNGIPVAVKYMKIGPMSVEDFEREAKVMKALRHGNVVQLYGVWLKKHPMYIVTEFMEHGTLLKYLRSQKAILIKDTQRLTDMCYQIASGMAYLEQRNLIHRDLAARNCLVGKGDVVKLGDFGLSRCVDTGMYSGHNLTVFAVKWAAPEVILRKKFSLKSDVWAYGVVMWEIFTCGETPYGELDDASVLNKVMNRELLERPSICPDVIYNVMLKCWSEIPEDRPSFIDLKQK</sequence>
<dbReference type="GO" id="GO:0004713">
    <property type="term" value="F:protein tyrosine kinase activity"/>
    <property type="evidence" value="ECO:0007669"/>
    <property type="project" value="UniProtKB-KW"/>
</dbReference>
<dbReference type="InterPro" id="IPR036361">
    <property type="entry name" value="SAP_dom_sf"/>
</dbReference>
<dbReference type="Gene3D" id="1.10.510.10">
    <property type="entry name" value="Transferase(Phosphotransferase) domain 1"/>
    <property type="match status" value="1"/>
</dbReference>
<evidence type="ECO:0000313" key="11">
    <source>
        <dbReference type="Proteomes" id="UP001461498"/>
    </source>
</evidence>
<dbReference type="SUPFAM" id="SSF68906">
    <property type="entry name" value="SAP domain"/>
    <property type="match status" value="7"/>
</dbReference>
<dbReference type="SMART" id="SM00219">
    <property type="entry name" value="TyrKc"/>
    <property type="match status" value="1"/>
</dbReference>
<dbReference type="PANTHER" id="PTHR24418">
    <property type="entry name" value="TYROSINE-PROTEIN KINASE"/>
    <property type="match status" value="1"/>
</dbReference>
<dbReference type="SUPFAM" id="SSF56112">
    <property type="entry name" value="Protein kinase-like (PK-like)"/>
    <property type="match status" value="1"/>
</dbReference>
<feature type="domain" description="SAP" evidence="9">
    <location>
        <begin position="73"/>
        <end position="107"/>
    </location>
</feature>
<feature type="domain" description="SAP" evidence="9">
    <location>
        <begin position="251"/>
        <end position="285"/>
    </location>
</feature>
<dbReference type="SMART" id="SM00513">
    <property type="entry name" value="SAP"/>
    <property type="match status" value="7"/>
</dbReference>
<dbReference type="AlphaFoldDB" id="A0AAW1CT25"/>
<feature type="region of interest" description="Disordered" evidence="7">
    <location>
        <begin position="520"/>
        <end position="549"/>
    </location>
</feature>
<organism evidence="10 11">
    <name type="scientific">Rhynocoris fuscipes</name>
    <dbReference type="NCBI Taxonomy" id="488301"/>
    <lineage>
        <taxon>Eukaryota</taxon>
        <taxon>Metazoa</taxon>
        <taxon>Ecdysozoa</taxon>
        <taxon>Arthropoda</taxon>
        <taxon>Hexapoda</taxon>
        <taxon>Insecta</taxon>
        <taxon>Pterygota</taxon>
        <taxon>Neoptera</taxon>
        <taxon>Paraneoptera</taxon>
        <taxon>Hemiptera</taxon>
        <taxon>Heteroptera</taxon>
        <taxon>Panheteroptera</taxon>
        <taxon>Cimicomorpha</taxon>
        <taxon>Reduviidae</taxon>
        <taxon>Harpactorinae</taxon>
        <taxon>Harpactorini</taxon>
        <taxon>Rhynocoris</taxon>
    </lineage>
</organism>
<dbReference type="EMBL" id="JAPXFL010000009">
    <property type="protein sequence ID" value="KAK9501427.1"/>
    <property type="molecule type" value="Genomic_DNA"/>
</dbReference>
<dbReference type="FunFam" id="1.10.510.10:FF:000554">
    <property type="entry name" value="Predicted protein"/>
    <property type="match status" value="1"/>
</dbReference>
<keyword evidence="1" id="KW-0808">Transferase</keyword>
<dbReference type="EMBL" id="JAPXFL010000009">
    <property type="protein sequence ID" value="KAK9501426.1"/>
    <property type="molecule type" value="Genomic_DNA"/>
</dbReference>
<keyword evidence="4 6" id="KW-0067">ATP-binding</keyword>
<comment type="caution">
    <text evidence="10">The sequence shown here is derived from an EMBL/GenBank/DDBJ whole genome shotgun (WGS) entry which is preliminary data.</text>
</comment>
<keyword evidence="5" id="KW-0829">Tyrosine-protein kinase</keyword>
<name>A0AAW1CT25_9HEMI</name>
<evidence type="ECO:0000256" key="3">
    <source>
        <dbReference type="ARBA" id="ARBA00022777"/>
    </source>
</evidence>
<dbReference type="PROSITE" id="PS50011">
    <property type="entry name" value="PROTEIN_KINASE_DOM"/>
    <property type="match status" value="1"/>
</dbReference>
<feature type="domain" description="SAP" evidence="9">
    <location>
        <begin position="190"/>
        <end position="224"/>
    </location>
</feature>
<dbReference type="Pfam" id="PF02037">
    <property type="entry name" value="SAP"/>
    <property type="match status" value="7"/>
</dbReference>
<evidence type="ECO:0000313" key="10">
    <source>
        <dbReference type="EMBL" id="KAK9501427.1"/>
    </source>
</evidence>
<dbReference type="PROSITE" id="PS00107">
    <property type="entry name" value="PROTEIN_KINASE_ATP"/>
    <property type="match status" value="1"/>
</dbReference>
<evidence type="ECO:0000256" key="2">
    <source>
        <dbReference type="ARBA" id="ARBA00022741"/>
    </source>
</evidence>
<dbReference type="Gene3D" id="1.10.720.30">
    <property type="entry name" value="SAP domain"/>
    <property type="match status" value="7"/>
</dbReference>
<evidence type="ECO:0000259" key="8">
    <source>
        <dbReference type="PROSITE" id="PS50011"/>
    </source>
</evidence>
<protein>
    <recommendedName>
        <fullName evidence="12">Non-specific protein-tyrosine kinase</fullName>
    </recommendedName>
</protein>
<dbReference type="InterPro" id="IPR011009">
    <property type="entry name" value="Kinase-like_dom_sf"/>
</dbReference>
<evidence type="ECO:0000259" key="9">
    <source>
        <dbReference type="PROSITE" id="PS50800"/>
    </source>
</evidence>
<feature type="domain" description="SAP" evidence="9">
    <location>
        <begin position="132"/>
        <end position="166"/>
    </location>
</feature>
<dbReference type="InterPro" id="IPR020635">
    <property type="entry name" value="Tyr_kinase_cat_dom"/>
</dbReference>
<dbReference type="FunFam" id="3.30.200.20:FF:000180">
    <property type="entry name" value="serine/threonine-protein kinase STY46-like"/>
    <property type="match status" value="1"/>
</dbReference>
<dbReference type="InterPro" id="IPR008266">
    <property type="entry name" value="Tyr_kinase_AS"/>
</dbReference>
<dbReference type="InterPro" id="IPR017441">
    <property type="entry name" value="Protein_kinase_ATP_BS"/>
</dbReference>
<feature type="compositionally biased region" description="Low complexity" evidence="7">
    <location>
        <begin position="528"/>
        <end position="546"/>
    </location>
</feature>
<gene>
    <name evidence="10" type="ORF">O3M35_012150</name>
</gene>
<dbReference type="InterPro" id="IPR050198">
    <property type="entry name" value="Non-receptor_tyrosine_kinases"/>
</dbReference>
<dbReference type="CDD" id="cd00192">
    <property type="entry name" value="PTKc"/>
    <property type="match status" value="1"/>
</dbReference>
<evidence type="ECO:0000256" key="6">
    <source>
        <dbReference type="PROSITE-ProRule" id="PRU10141"/>
    </source>
</evidence>
<dbReference type="InterPro" id="IPR003034">
    <property type="entry name" value="SAP_dom"/>
</dbReference>
<keyword evidence="11" id="KW-1185">Reference proteome</keyword>
<feature type="domain" description="Protein kinase" evidence="8">
    <location>
        <begin position="558"/>
        <end position="807"/>
    </location>
</feature>
<dbReference type="InterPro" id="IPR001245">
    <property type="entry name" value="Ser-Thr/Tyr_kinase_cat_dom"/>
</dbReference>
<proteinExistence type="predicted"/>
<evidence type="ECO:0000256" key="4">
    <source>
        <dbReference type="ARBA" id="ARBA00022840"/>
    </source>
</evidence>
<evidence type="ECO:0008006" key="12">
    <source>
        <dbReference type="Google" id="ProtNLM"/>
    </source>
</evidence>
<dbReference type="PRINTS" id="PR00109">
    <property type="entry name" value="TYRKINASE"/>
</dbReference>
<evidence type="ECO:0000256" key="5">
    <source>
        <dbReference type="ARBA" id="ARBA00023137"/>
    </source>
</evidence>
<evidence type="ECO:0000256" key="7">
    <source>
        <dbReference type="SAM" id="MobiDB-lite"/>
    </source>
</evidence>
<feature type="domain" description="SAP" evidence="9">
    <location>
        <begin position="315"/>
        <end position="349"/>
    </location>
</feature>
<keyword evidence="2 6" id="KW-0547">Nucleotide-binding</keyword>
<dbReference type="Proteomes" id="UP001461498">
    <property type="component" value="Unassembled WGS sequence"/>
</dbReference>
<dbReference type="Pfam" id="PF07714">
    <property type="entry name" value="PK_Tyr_Ser-Thr"/>
    <property type="match status" value="1"/>
</dbReference>
<dbReference type="InterPro" id="IPR000719">
    <property type="entry name" value="Prot_kinase_dom"/>
</dbReference>
<feature type="domain" description="SAP" evidence="9">
    <location>
        <begin position="8"/>
        <end position="42"/>
    </location>
</feature>
<dbReference type="GO" id="GO:0002009">
    <property type="term" value="P:morphogenesis of an epithelium"/>
    <property type="evidence" value="ECO:0007669"/>
    <property type="project" value="UniProtKB-ARBA"/>
</dbReference>
<dbReference type="PROSITE" id="PS00109">
    <property type="entry name" value="PROTEIN_KINASE_TYR"/>
    <property type="match status" value="1"/>
</dbReference>
<dbReference type="PROSITE" id="PS50800">
    <property type="entry name" value="SAP"/>
    <property type="match status" value="7"/>
</dbReference>
<reference evidence="10 11" key="1">
    <citation type="submission" date="2022-12" db="EMBL/GenBank/DDBJ databases">
        <title>Chromosome-level genome assembly of true bugs.</title>
        <authorList>
            <person name="Ma L."/>
            <person name="Li H."/>
        </authorList>
    </citation>
    <scope>NUCLEOTIDE SEQUENCE [LARGE SCALE GENOMIC DNA]</scope>
    <source>
        <strain evidence="10">Lab_2022b</strain>
    </source>
</reference>
<evidence type="ECO:0000256" key="1">
    <source>
        <dbReference type="ARBA" id="ARBA00022679"/>
    </source>
</evidence>
<dbReference type="GO" id="GO:0005524">
    <property type="term" value="F:ATP binding"/>
    <property type="evidence" value="ECO:0007669"/>
    <property type="project" value="UniProtKB-UniRule"/>
</dbReference>
<feature type="binding site" evidence="6">
    <location>
        <position position="585"/>
    </location>
    <ligand>
        <name>ATP</name>
        <dbReference type="ChEBI" id="CHEBI:30616"/>
    </ligand>
</feature>
<feature type="domain" description="SAP" evidence="9">
    <location>
        <begin position="379"/>
        <end position="413"/>
    </location>
</feature>
<accession>A0AAW1CT25</accession>
<feature type="region of interest" description="Disordered" evidence="7">
    <location>
        <begin position="352"/>
        <end position="371"/>
    </location>
</feature>